<dbReference type="EMBL" id="LNQP01000031">
    <property type="protein sequence ID" value="KSU87958.1"/>
    <property type="molecule type" value="Genomic_DNA"/>
</dbReference>
<dbReference type="Gene3D" id="3.40.1440.10">
    <property type="entry name" value="GIY-YIG endonuclease"/>
    <property type="match status" value="1"/>
</dbReference>
<proteinExistence type="predicted"/>
<keyword evidence="3" id="KW-1185">Reference proteome</keyword>
<accession>A0A0V8JLP5</accession>
<evidence type="ECO:0000313" key="3">
    <source>
        <dbReference type="Proteomes" id="UP000053681"/>
    </source>
</evidence>
<comment type="caution">
    <text evidence="2">The sequence shown here is derived from an EMBL/GenBank/DDBJ whole genome shotgun (WGS) entry which is preliminary data.</text>
</comment>
<evidence type="ECO:0000259" key="1">
    <source>
        <dbReference type="PROSITE" id="PS50164"/>
    </source>
</evidence>
<reference evidence="2 3" key="1">
    <citation type="submission" date="2015-11" db="EMBL/GenBank/DDBJ databases">
        <title>Bacillus caseinolyticus sp nov.</title>
        <authorList>
            <person name="Dastager S.G."/>
            <person name="Mawlankar R."/>
        </authorList>
    </citation>
    <scope>NUCLEOTIDE SEQUENCE [LARGE SCALE GENOMIC DNA]</scope>
    <source>
        <strain evidence="2 3">SGD-V-76</strain>
    </source>
</reference>
<protein>
    <recommendedName>
        <fullName evidence="1">GIY-YIG domain-containing protein</fullName>
    </recommendedName>
</protein>
<sequence>MAPNPKSEKELLATHNRRIVYNSLKEKTHSDGDDSFGFYAEIFETTGLDEPSIINTQLQGIKSIVKNIQINDVETLGEYADQSGCYVFRDQKGNAIYVGEGDNIYKRIRTHLMATDRKSTTYEVNIEMPEKPEWVDERRKIPKRDFEGNIINKIYRKSPYMYFYTVDIYCLSGLDELFARKYLEQLLFLAEQPIHNRYTETNKAYKTFEKKMRINQEYIDFLSSGIINPLIQTLYLPTMKQLEGSEVI</sequence>
<dbReference type="SUPFAM" id="SSF82771">
    <property type="entry name" value="GIY-YIG endonuclease"/>
    <property type="match status" value="1"/>
</dbReference>
<dbReference type="Pfam" id="PF01541">
    <property type="entry name" value="GIY-YIG"/>
    <property type="match status" value="1"/>
</dbReference>
<dbReference type="InterPro" id="IPR000305">
    <property type="entry name" value="GIY-YIG_endonuc"/>
</dbReference>
<dbReference type="PROSITE" id="PS50164">
    <property type="entry name" value="GIY_YIG"/>
    <property type="match status" value="1"/>
</dbReference>
<dbReference type="Proteomes" id="UP000053681">
    <property type="component" value="Unassembled WGS sequence"/>
</dbReference>
<organism evidence="2 3">
    <name type="scientific">Priestia veravalensis</name>
    <dbReference type="NCBI Taxonomy" id="1414648"/>
    <lineage>
        <taxon>Bacteria</taxon>
        <taxon>Bacillati</taxon>
        <taxon>Bacillota</taxon>
        <taxon>Bacilli</taxon>
        <taxon>Bacillales</taxon>
        <taxon>Bacillaceae</taxon>
        <taxon>Priestia</taxon>
    </lineage>
</organism>
<gene>
    <name evidence="2" type="ORF">AS180_10150</name>
</gene>
<feature type="domain" description="GIY-YIG" evidence="1">
    <location>
        <begin position="81"/>
        <end position="162"/>
    </location>
</feature>
<evidence type="ECO:0000313" key="2">
    <source>
        <dbReference type="EMBL" id="KSU87958.1"/>
    </source>
</evidence>
<name>A0A0V8JLP5_9BACI</name>
<dbReference type="RefSeq" id="WP_062686762.1">
    <property type="nucleotide sequence ID" value="NZ_KQ758647.1"/>
</dbReference>
<dbReference type="InterPro" id="IPR035901">
    <property type="entry name" value="GIY-YIG_endonuc_sf"/>
</dbReference>
<dbReference type="AlphaFoldDB" id="A0A0V8JLP5"/>